<dbReference type="EMBL" id="MTEI01000011">
    <property type="protein sequence ID" value="OQW87086.1"/>
    <property type="molecule type" value="Genomic_DNA"/>
</dbReference>
<dbReference type="GO" id="GO:0046872">
    <property type="term" value="F:metal ion binding"/>
    <property type="evidence" value="ECO:0007669"/>
    <property type="project" value="UniProtKB-KW"/>
</dbReference>
<name>A0A1W9KRW1_9BURK</name>
<evidence type="ECO:0000256" key="5">
    <source>
        <dbReference type="SAM" id="SignalP"/>
    </source>
</evidence>
<dbReference type="SUPFAM" id="SSF46626">
    <property type="entry name" value="Cytochrome c"/>
    <property type="match status" value="1"/>
</dbReference>
<evidence type="ECO:0000259" key="6">
    <source>
        <dbReference type="PROSITE" id="PS51007"/>
    </source>
</evidence>
<evidence type="ECO:0000256" key="1">
    <source>
        <dbReference type="ARBA" id="ARBA00022617"/>
    </source>
</evidence>
<reference evidence="7 8" key="1">
    <citation type="submission" date="2017-01" db="EMBL/GenBank/DDBJ databases">
        <title>Novel large sulfur bacteria in the metagenomes of groundwater-fed chemosynthetic microbial mats in the Lake Huron basin.</title>
        <authorList>
            <person name="Sharrar A.M."/>
            <person name="Flood B.E."/>
            <person name="Bailey J.V."/>
            <person name="Jones D.S."/>
            <person name="Biddanda B."/>
            <person name="Ruberg S.A."/>
            <person name="Marcus D.N."/>
            <person name="Dick G.J."/>
        </authorList>
    </citation>
    <scope>NUCLEOTIDE SEQUENCE [LARGE SCALE GENOMIC DNA]</scope>
    <source>
        <strain evidence="7">A7</strain>
    </source>
</reference>
<proteinExistence type="predicted"/>
<gene>
    <name evidence="7" type="ORF">BWK72_15140</name>
</gene>
<dbReference type="InterPro" id="IPR009056">
    <property type="entry name" value="Cyt_c-like_dom"/>
</dbReference>
<dbReference type="PROSITE" id="PS51007">
    <property type="entry name" value="CYTC"/>
    <property type="match status" value="1"/>
</dbReference>
<evidence type="ECO:0000256" key="3">
    <source>
        <dbReference type="ARBA" id="ARBA00023004"/>
    </source>
</evidence>
<feature type="chain" id="PRO_5013049115" description="Cytochrome c domain-containing protein" evidence="5">
    <location>
        <begin position="23"/>
        <end position="100"/>
    </location>
</feature>
<evidence type="ECO:0000256" key="2">
    <source>
        <dbReference type="ARBA" id="ARBA00022723"/>
    </source>
</evidence>
<comment type="caution">
    <text evidence="7">The sequence shown here is derived from an EMBL/GenBank/DDBJ whole genome shotgun (WGS) entry which is preliminary data.</text>
</comment>
<feature type="domain" description="Cytochrome c" evidence="6">
    <location>
        <begin position="22"/>
        <end position="99"/>
    </location>
</feature>
<accession>A0A1W9KRW1</accession>
<keyword evidence="1 4" id="KW-0349">Heme</keyword>
<feature type="signal peptide" evidence="5">
    <location>
        <begin position="1"/>
        <end position="22"/>
    </location>
</feature>
<organism evidence="7 8">
    <name type="scientific">Rhodoferax ferrireducens</name>
    <dbReference type="NCBI Taxonomy" id="192843"/>
    <lineage>
        <taxon>Bacteria</taxon>
        <taxon>Pseudomonadati</taxon>
        <taxon>Pseudomonadota</taxon>
        <taxon>Betaproteobacteria</taxon>
        <taxon>Burkholderiales</taxon>
        <taxon>Comamonadaceae</taxon>
        <taxon>Rhodoferax</taxon>
    </lineage>
</organism>
<dbReference type="Proteomes" id="UP000192505">
    <property type="component" value="Unassembled WGS sequence"/>
</dbReference>
<evidence type="ECO:0000256" key="4">
    <source>
        <dbReference type="PROSITE-ProRule" id="PRU00433"/>
    </source>
</evidence>
<keyword evidence="2 4" id="KW-0479">Metal-binding</keyword>
<dbReference type="AlphaFoldDB" id="A0A1W9KRW1"/>
<dbReference type="GO" id="GO:0020037">
    <property type="term" value="F:heme binding"/>
    <property type="evidence" value="ECO:0007669"/>
    <property type="project" value="InterPro"/>
</dbReference>
<dbReference type="GO" id="GO:0009055">
    <property type="term" value="F:electron transfer activity"/>
    <property type="evidence" value="ECO:0007669"/>
    <property type="project" value="InterPro"/>
</dbReference>
<evidence type="ECO:0000313" key="8">
    <source>
        <dbReference type="Proteomes" id="UP000192505"/>
    </source>
</evidence>
<protein>
    <recommendedName>
        <fullName evidence="6">Cytochrome c domain-containing protein</fullName>
    </recommendedName>
</protein>
<keyword evidence="5" id="KW-0732">Signal</keyword>
<keyword evidence="3 4" id="KW-0408">Iron</keyword>
<sequence>MLVLSKSVLALVLAAVASWACADDLQARDMAAACSACHGTYTGAKPGKASLAGVNKDIFTRNMMDFKYGRKPATLMHQLSKAYSDAHIERLADYFSGLKQ</sequence>
<dbReference type="InterPro" id="IPR036909">
    <property type="entry name" value="Cyt_c-like_dom_sf"/>
</dbReference>
<dbReference type="Gene3D" id="1.10.760.10">
    <property type="entry name" value="Cytochrome c-like domain"/>
    <property type="match status" value="1"/>
</dbReference>
<evidence type="ECO:0000313" key="7">
    <source>
        <dbReference type="EMBL" id="OQW87086.1"/>
    </source>
</evidence>